<dbReference type="Pfam" id="PF06082">
    <property type="entry name" value="YjbH"/>
    <property type="match status" value="1"/>
</dbReference>
<proteinExistence type="predicted"/>
<protein>
    <submittedName>
        <fullName evidence="1">Exopolysaccharide biosynthesis protein YbjH</fullName>
    </submittedName>
</protein>
<dbReference type="AlphaFoldDB" id="A0A419W948"/>
<comment type="caution">
    <text evidence="1">The sequence shown here is derived from an EMBL/GenBank/DDBJ whole genome shotgun (WGS) entry which is preliminary data.</text>
</comment>
<sequence>MIGLTILAFSSQLSAQQYIGGSGLLKIPGGELRPDKTVIIGSNYLPEGIETARIHYNTANYFFSISFLPFLEANYYLTFLKDNAGVFNQQDRSFGLKLRAWKEKAARPSLLLGMNDFYTHTAEENNQTFASIYLVSDKTLPIQDHRLKLTLGYGFRFKGKSNLNGLFGGLRFYPAKLNWLELLAEYDSKHLNCAVSVLLWKHLSLYGGWYGIGEPAAGLAYRFQLP</sequence>
<evidence type="ECO:0000313" key="2">
    <source>
        <dbReference type="Proteomes" id="UP000283387"/>
    </source>
</evidence>
<name>A0A419W948_9BACT</name>
<keyword evidence="2" id="KW-1185">Reference proteome</keyword>
<gene>
    <name evidence="1" type="ORF">BC643_2360</name>
</gene>
<dbReference type="OrthoDB" id="1031289at2"/>
<dbReference type="InterPro" id="IPR010344">
    <property type="entry name" value="YbjH"/>
</dbReference>
<reference evidence="1 2" key="1">
    <citation type="submission" date="2018-09" db="EMBL/GenBank/DDBJ databases">
        <title>Genomic Encyclopedia of Archaeal and Bacterial Type Strains, Phase II (KMG-II): from individual species to whole genera.</title>
        <authorList>
            <person name="Goeker M."/>
        </authorList>
    </citation>
    <scope>NUCLEOTIDE SEQUENCE [LARGE SCALE GENOMIC DNA]</scope>
    <source>
        <strain evidence="1 2">DSM 27148</strain>
    </source>
</reference>
<dbReference type="RefSeq" id="WP_147377204.1">
    <property type="nucleotide sequence ID" value="NZ_RAPN01000001.1"/>
</dbReference>
<dbReference type="Proteomes" id="UP000283387">
    <property type="component" value="Unassembled WGS sequence"/>
</dbReference>
<dbReference type="EMBL" id="RAPN01000001">
    <property type="protein sequence ID" value="RKD91991.1"/>
    <property type="molecule type" value="Genomic_DNA"/>
</dbReference>
<evidence type="ECO:0000313" key="1">
    <source>
        <dbReference type="EMBL" id="RKD91991.1"/>
    </source>
</evidence>
<organism evidence="1 2">
    <name type="scientific">Mangrovibacterium diazotrophicum</name>
    <dbReference type="NCBI Taxonomy" id="1261403"/>
    <lineage>
        <taxon>Bacteria</taxon>
        <taxon>Pseudomonadati</taxon>
        <taxon>Bacteroidota</taxon>
        <taxon>Bacteroidia</taxon>
        <taxon>Marinilabiliales</taxon>
        <taxon>Prolixibacteraceae</taxon>
        <taxon>Mangrovibacterium</taxon>
    </lineage>
</organism>
<accession>A0A419W948</accession>